<proteinExistence type="inferred from homology"/>
<evidence type="ECO:0000256" key="1">
    <source>
        <dbReference type="ARBA" id="ARBA00009986"/>
    </source>
</evidence>
<gene>
    <name evidence="6" type="ORF">MPHL21000_20790</name>
</gene>
<evidence type="ECO:0000313" key="7">
    <source>
        <dbReference type="Proteomes" id="UP000325690"/>
    </source>
</evidence>
<dbReference type="GeneID" id="74302893"/>
<organism evidence="6 7">
    <name type="scientific">Mycolicibacterium phlei DSM 43239 = CCUG 21000</name>
    <dbReference type="NCBI Taxonomy" id="1226750"/>
    <lineage>
        <taxon>Bacteria</taxon>
        <taxon>Bacillati</taxon>
        <taxon>Actinomycetota</taxon>
        <taxon>Actinomycetes</taxon>
        <taxon>Mycobacteriales</taxon>
        <taxon>Mycobacteriaceae</taxon>
        <taxon>Mycolicibacterium</taxon>
    </lineage>
</organism>
<dbReference type="CDD" id="cd07089">
    <property type="entry name" value="ALDH_CddD-AldA-like"/>
    <property type="match status" value="1"/>
</dbReference>
<dbReference type="AlphaFoldDB" id="A0A5N5US68"/>
<feature type="domain" description="Aldehyde dehydrogenase" evidence="5">
    <location>
        <begin position="50"/>
        <end position="513"/>
    </location>
</feature>
<dbReference type="Pfam" id="PF00171">
    <property type="entry name" value="Aldedh"/>
    <property type="match status" value="1"/>
</dbReference>
<dbReference type="SUPFAM" id="SSF53720">
    <property type="entry name" value="ALDH-like"/>
    <property type="match status" value="1"/>
</dbReference>
<dbReference type="PANTHER" id="PTHR42804:SF1">
    <property type="entry name" value="ALDEHYDE DEHYDROGENASE-RELATED"/>
    <property type="match status" value="1"/>
</dbReference>
<sequence length="517" mass="55149">MTTSIDQLELKRVLGGLWGSQDPAAATLEIVKRGVRGEEAMLIDGELVTASDGRTFDNINPANGQVIGAVADAGAADVDRAIAAARRAFDETNWPNDPDLRRHCLLQLHEAMVEATDLFRAIAVTEIGAAVRSTNTFHSDWPISSIPYWADMATGFDYEHTLPDRPWAAGTRHLIRHEPIGVVAAITPWNFPLQTAMTKILPALAAGATVVLKPAFQTPWHATLLAKLIAEKTDFPAGVINIVTPSDNAVAERLALDPRVDLVHFTGSTAVGKKLMADASQRVARVALELGGKSANILLEKADFATIVPQAAGVVSMNAGQGCVLPTRLLVPRARYDEAKELARITFENITVGDPTDPDVIQGPQISKVQQDRVLGLINQGVNDGATLVTGGSTPEGLEAGYFVEPTLFADVDPSSTIAQREIFGPVLAMIPYDTVDHAVEIANNTTYGLAGYVWGDEDEALAVAKRIRSGMVAVNGGFFYGHDVPSGGYKESGLGRESGVEGFQEFLETKVIAVGV</sequence>
<evidence type="ECO:0000256" key="3">
    <source>
        <dbReference type="PROSITE-ProRule" id="PRU10007"/>
    </source>
</evidence>
<dbReference type="FunFam" id="3.40.605.10:FF:000007">
    <property type="entry name" value="NAD/NADP-dependent betaine aldehyde dehydrogenase"/>
    <property type="match status" value="1"/>
</dbReference>
<dbReference type="InterPro" id="IPR016162">
    <property type="entry name" value="Ald_DH_N"/>
</dbReference>
<accession>A0A5N5US68</accession>
<feature type="active site" evidence="3">
    <location>
        <position position="289"/>
    </location>
</feature>
<evidence type="ECO:0000256" key="4">
    <source>
        <dbReference type="RuleBase" id="RU003345"/>
    </source>
</evidence>
<reference evidence="6 7" key="1">
    <citation type="submission" date="2012-10" db="EMBL/GenBank/DDBJ databases">
        <title>The draft sequence of the Mycobacterium pheli genome.</title>
        <authorList>
            <person name="Pettersson B.M.F."/>
            <person name="Das S."/>
            <person name="Dasgupta S."/>
            <person name="Bhattacharya A."/>
            <person name="Kirsebom L.A."/>
        </authorList>
    </citation>
    <scope>NUCLEOTIDE SEQUENCE [LARGE SCALE GENOMIC DNA]</scope>
    <source>
        <strain evidence="6 7">CCUG 21000</strain>
    </source>
</reference>
<dbReference type="EMBL" id="ANBP01000044">
    <property type="protein sequence ID" value="KAB7752413.1"/>
    <property type="molecule type" value="Genomic_DNA"/>
</dbReference>
<protein>
    <submittedName>
        <fullName evidence="6">Aldehyde dehydrogenase</fullName>
    </submittedName>
</protein>
<comment type="similarity">
    <text evidence="1 4">Belongs to the aldehyde dehydrogenase family.</text>
</comment>
<keyword evidence="7" id="KW-1185">Reference proteome</keyword>
<dbReference type="InterPro" id="IPR029510">
    <property type="entry name" value="Ald_DH_CS_GLU"/>
</dbReference>
<name>A0A5N5US68_MYCPH</name>
<dbReference type="InterPro" id="IPR016163">
    <property type="entry name" value="Ald_DH_C"/>
</dbReference>
<evidence type="ECO:0000259" key="5">
    <source>
        <dbReference type="Pfam" id="PF00171"/>
    </source>
</evidence>
<dbReference type="PROSITE" id="PS00687">
    <property type="entry name" value="ALDEHYDE_DEHYDR_GLU"/>
    <property type="match status" value="1"/>
</dbReference>
<dbReference type="InterPro" id="IPR015590">
    <property type="entry name" value="Aldehyde_DH_dom"/>
</dbReference>
<dbReference type="Gene3D" id="3.40.605.10">
    <property type="entry name" value="Aldehyde Dehydrogenase, Chain A, domain 1"/>
    <property type="match status" value="1"/>
</dbReference>
<dbReference type="PANTHER" id="PTHR42804">
    <property type="entry name" value="ALDEHYDE DEHYDROGENASE"/>
    <property type="match status" value="1"/>
</dbReference>
<dbReference type="Gene3D" id="3.40.309.10">
    <property type="entry name" value="Aldehyde Dehydrogenase, Chain A, domain 2"/>
    <property type="match status" value="1"/>
</dbReference>
<dbReference type="GO" id="GO:0016620">
    <property type="term" value="F:oxidoreductase activity, acting on the aldehyde or oxo group of donors, NAD or NADP as acceptor"/>
    <property type="evidence" value="ECO:0007669"/>
    <property type="project" value="InterPro"/>
</dbReference>
<dbReference type="Proteomes" id="UP000325690">
    <property type="component" value="Unassembled WGS sequence"/>
</dbReference>
<evidence type="ECO:0000313" key="6">
    <source>
        <dbReference type="EMBL" id="KAB7752413.1"/>
    </source>
</evidence>
<dbReference type="InterPro" id="IPR016161">
    <property type="entry name" value="Ald_DH/histidinol_DH"/>
</dbReference>
<comment type="caution">
    <text evidence="6">The sequence shown here is derived from an EMBL/GenBank/DDBJ whole genome shotgun (WGS) entry which is preliminary data.</text>
</comment>
<evidence type="ECO:0000256" key="2">
    <source>
        <dbReference type="ARBA" id="ARBA00023002"/>
    </source>
</evidence>
<keyword evidence="2 4" id="KW-0560">Oxidoreductase</keyword>
<dbReference type="RefSeq" id="WP_061481331.1">
    <property type="nucleotide sequence ID" value="NZ_ANBO01000043.1"/>
</dbReference>